<keyword evidence="2" id="KW-1185">Reference proteome</keyword>
<organism evidence="1 2">
    <name type="scientific">Purpureocillium lilacinum</name>
    <name type="common">Paecilomyces lilacinus</name>
    <dbReference type="NCBI Taxonomy" id="33203"/>
    <lineage>
        <taxon>Eukaryota</taxon>
        <taxon>Fungi</taxon>
        <taxon>Dikarya</taxon>
        <taxon>Ascomycota</taxon>
        <taxon>Pezizomycotina</taxon>
        <taxon>Sordariomycetes</taxon>
        <taxon>Hypocreomycetidae</taxon>
        <taxon>Hypocreales</taxon>
        <taxon>Ophiocordycipitaceae</taxon>
        <taxon>Purpureocillium</taxon>
    </lineage>
</organism>
<dbReference type="Proteomes" id="UP001638806">
    <property type="component" value="Unassembled WGS sequence"/>
</dbReference>
<dbReference type="EMBL" id="JBGNUJ010000003">
    <property type="protein sequence ID" value="KAL3962849.1"/>
    <property type="molecule type" value="Genomic_DNA"/>
</dbReference>
<name>A0ACC4E523_PURLI</name>
<proteinExistence type="predicted"/>
<reference evidence="1" key="1">
    <citation type="submission" date="2024-12" db="EMBL/GenBank/DDBJ databases">
        <title>Comparative genomics and development of molecular markers within Purpureocillium lilacinum and among Purpureocillium species.</title>
        <authorList>
            <person name="Yeh Z.-Y."/>
            <person name="Ni N.-T."/>
            <person name="Lo P.-H."/>
            <person name="Mushyakhwo K."/>
            <person name="Lin C.-F."/>
            <person name="Nai Y.-S."/>
        </authorList>
    </citation>
    <scope>NUCLEOTIDE SEQUENCE</scope>
    <source>
        <strain evidence="1">NCHU-NPUST-175</strain>
    </source>
</reference>
<accession>A0ACC4E523</accession>
<evidence type="ECO:0000313" key="1">
    <source>
        <dbReference type="EMBL" id="KAL3962849.1"/>
    </source>
</evidence>
<protein>
    <submittedName>
        <fullName evidence="1">Uncharacterized protein</fullName>
    </submittedName>
</protein>
<evidence type="ECO:0000313" key="2">
    <source>
        <dbReference type="Proteomes" id="UP001638806"/>
    </source>
</evidence>
<sequence length="138" mass="14904">MAPEPDSQVLTTLPSGEPIDSSAPPSLPPPSKKAPLGALLATAPSHADAFISHLYRCMQTRAGADTVLLFLCYSTRLTGSVLETLSRPVLQLSARRLVALAFKLPPRPPSSWPRRSPSRRWPPLRFASADTSRLPPLS</sequence>
<comment type="caution">
    <text evidence="1">The sequence shown here is derived from an EMBL/GenBank/DDBJ whole genome shotgun (WGS) entry which is preliminary data.</text>
</comment>
<gene>
    <name evidence="1" type="ORF">ACCO45_004372</name>
</gene>